<evidence type="ECO:0000256" key="2">
    <source>
        <dbReference type="ARBA" id="ARBA00005988"/>
    </source>
</evidence>
<dbReference type="GO" id="GO:0005615">
    <property type="term" value="C:extracellular space"/>
    <property type="evidence" value="ECO:0007669"/>
    <property type="project" value="TreeGrafter"/>
</dbReference>
<dbReference type="RefSeq" id="WP_123521751.1">
    <property type="nucleotide sequence ID" value="NZ_JBHLWF010000005.1"/>
</dbReference>
<evidence type="ECO:0000256" key="5">
    <source>
        <dbReference type="PROSITE-ProRule" id="PRU01379"/>
    </source>
</evidence>
<keyword evidence="8" id="KW-0645">Protease</keyword>
<reference evidence="8 9" key="1">
    <citation type="submission" date="2019-03" db="EMBL/GenBank/DDBJ databases">
        <title>Genomic Encyclopedia of Type Strains, Phase IV (KMG-IV): sequencing the most valuable type-strain genomes for metagenomic binning, comparative biology and taxonomic classification.</title>
        <authorList>
            <person name="Goeker M."/>
        </authorList>
    </citation>
    <scope>NUCLEOTIDE SEQUENCE [LARGE SCALE GENOMIC DNA]</scope>
    <source>
        <strain evidence="8 9">DSM 21944</strain>
    </source>
</reference>
<keyword evidence="4" id="KW-0862">Zinc</keyword>
<dbReference type="AlphaFoldDB" id="A0A4S3L068"/>
<dbReference type="OrthoDB" id="9811296at2"/>
<gene>
    <name evidence="8" type="ORF">EDC25_101206</name>
</gene>
<protein>
    <submittedName>
        <fullName evidence="8">Zinc carboxypeptidase</fullName>
    </submittedName>
</protein>
<evidence type="ECO:0000256" key="1">
    <source>
        <dbReference type="ARBA" id="ARBA00001947"/>
    </source>
</evidence>
<evidence type="ECO:0000256" key="4">
    <source>
        <dbReference type="ARBA" id="ARBA00022833"/>
    </source>
</evidence>
<dbReference type="SUPFAM" id="SSF53187">
    <property type="entry name" value="Zn-dependent exopeptidases"/>
    <property type="match status" value="1"/>
</dbReference>
<keyword evidence="6" id="KW-0732">Signal</keyword>
<sequence>MIPSPRAVLACLALAVSSVVTASEQHQIVRIHAADAGLRHQLGDLFGHIGYDETTGIAMVETDVLGRDRLRRLGIGWQVDADATAAYQAFIEHGVDGLRAIPGYACYRTVEETFASIDTMVAHYPVLASSIDIGDSWRRVQDPGQGYPLRVLRLGNREATGKKPAMFAMSSVHAREYTPAELMTRFAERMLAGYGSDANATWLLDNFEFHLLLHSNPDGRKRAEQAVLWRKNENINHCPQMNGNPDGNSHPGVDLNRNFPFNWQPGGTGPQQCSAVYPGVGAASEPETQAIRDYVLDIFPDTRPGTDLTAAADPDTSGLFLDMHSYTGLVLWPWGVSVQSGNEMAFRHLGRRLAWFNNYTPQQSVALYPTYGTTVDFAYGERGVPALTFELGTAFFENCNTFQSTILPDNLAALDYAARSLHAPYRLPWGPDSYNVAASNDKAVQGETVRISATVNDGRYRNEGGSGSALAIQNVAAAHLYVDRLPWQPGATGMPMLATDGNFDASMESVHLDLDTAALPVGRHLLYVQGTDADGHAGAPSAVFLEIKADPDRLFADGFEPPPGSP</sequence>
<dbReference type="EMBL" id="SMAF01000001">
    <property type="protein sequence ID" value="TCT01339.1"/>
    <property type="molecule type" value="Genomic_DNA"/>
</dbReference>
<dbReference type="GO" id="GO:0006508">
    <property type="term" value="P:proteolysis"/>
    <property type="evidence" value="ECO:0007669"/>
    <property type="project" value="InterPro"/>
</dbReference>
<dbReference type="PANTHER" id="PTHR11705:SF119">
    <property type="entry name" value="OS02G0119300 PROTEIN"/>
    <property type="match status" value="1"/>
</dbReference>
<keyword evidence="8" id="KW-0121">Carboxypeptidase</keyword>
<feature type="domain" description="Peptidase M14" evidence="7">
    <location>
        <begin position="106"/>
        <end position="420"/>
    </location>
</feature>
<evidence type="ECO:0000313" key="9">
    <source>
        <dbReference type="Proteomes" id="UP000294599"/>
    </source>
</evidence>
<feature type="signal peptide" evidence="6">
    <location>
        <begin position="1"/>
        <end position="22"/>
    </location>
</feature>
<evidence type="ECO:0000313" key="8">
    <source>
        <dbReference type="EMBL" id="TCT01339.1"/>
    </source>
</evidence>
<dbReference type="GO" id="GO:0004181">
    <property type="term" value="F:metallocarboxypeptidase activity"/>
    <property type="evidence" value="ECO:0007669"/>
    <property type="project" value="InterPro"/>
</dbReference>
<accession>A0A4S3L068</accession>
<dbReference type="PRINTS" id="PR00765">
    <property type="entry name" value="CRBOXYPTASEA"/>
</dbReference>
<evidence type="ECO:0000256" key="6">
    <source>
        <dbReference type="SAM" id="SignalP"/>
    </source>
</evidence>
<dbReference type="PROSITE" id="PS00133">
    <property type="entry name" value="CARBOXYPEPT_ZN_2"/>
    <property type="match status" value="1"/>
</dbReference>
<proteinExistence type="inferred from homology"/>
<keyword evidence="8" id="KW-0378">Hydrolase</keyword>
<dbReference type="PROSITE" id="PS52035">
    <property type="entry name" value="PEPTIDASE_M14"/>
    <property type="match status" value="1"/>
</dbReference>
<name>A0A4S3L068_9GAMM</name>
<dbReference type="Gene3D" id="3.40.630.10">
    <property type="entry name" value="Zn peptidases"/>
    <property type="match status" value="1"/>
</dbReference>
<dbReference type="PANTHER" id="PTHR11705">
    <property type="entry name" value="PROTEASE FAMILY M14 CARBOXYPEPTIDASE A,B"/>
    <property type="match status" value="1"/>
</dbReference>
<keyword evidence="3" id="KW-0479">Metal-binding</keyword>
<dbReference type="SMART" id="SM00631">
    <property type="entry name" value="Zn_pept"/>
    <property type="match status" value="1"/>
</dbReference>
<dbReference type="GO" id="GO:0008270">
    <property type="term" value="F:zinc ion binding"/>
    <property type="evidence" value="ECO:0007669"/>
    <property type="project" value="InterPro"/>
</dbReference>
<keyword evidence="9" id="KW-1185">Reference proteome</keyword>
<comment type="caution">
    <text evidence="8">The sequence shown here is derived from an EMBL/GenBank/DDBJ whole genome shotgun (WGS) entry which is preliminary data.</text>
</comment>
<organism evidence="8 9">
    <name type="scientific">Pseudofulvimonas gallinarii</name>
    <dbReference type="NCBI Taxonomy" id="634155"/>
    <lineage>
        <taxon>Bacteria</taxon>
        <taxon>Pseudomonadati</taxon>
        <taxon>Pseudomonadota</taxon>
        <taxon>Gammaproteobacteria</taxon>
        <taxon>Lysobacterales</taxon>
        <taxon>Rhodanobacteraceae</taxon>
        <taxon>Pseudofulvimonas</taxon>
    </lineage>
</organism>
<feature type="chain" id="PRO_5030100349" evidence="6">
    <location>
        <begin position="23"/>
        <end position="566"/>
    </location>
</feature>
<dbReference type="InterPro" id="IPR000834">
    <property type="entry name" value="Peptidase_M14"/>
</dbReference>
<dbReference type="InterPro" id="IPR057247">
    <property type="entry name" value="CARBOXYPEPT_ZN_2"/>
</dbReference>
<evidence type="ECO:0000256" key="3">
    <source>
        <dbReference type="ARBA" id="ARBA00022723"/>
    </source>
</evidence>
<comment type="cofactor">
    <cofactor evidence="1">
        <name>Zn(2+)</name>
        <dbReference type="ChEBI" id="CHEBI:29105"/>
    </cofactor>
</comment>
<evidence type="ECO:0000259" key="7">
    <source>
        <dbReference type="PROSITE" id="PS52035"/>
    </source>
</evidence>
<feature type="active site" description="Proton donor/acceptor" evidence="5">
    <location>
        <position position="390"/>
    </location>
</feature>
<dbReference type="Pfam" id="PF00246">
    <property type="entry name" value="Peptidase_M14"/>
    <property type="match status" value="1"/>
</dbReference>
<comment type="similarity">
    <text evidence="2 5">Belongs to the peptidase M14 family.</text>
</comment>
<dbReference type="Proteomes" id="UP000294599">
    <property type="component" value="Unassembled WGS sequence"/>
</dbReference>